<sequence>LFYVSVNQILLFLLVLTLCTFVKCVLLNATELNNIYDNSCFFCCCYSHCYYLLPLLVDLESVEELEEEIPVVLCAAAGRMGAAIAAINSIYTNTDSNVLFYIVGIKNSIPHIRQWIENSILKDIKFKIVEFNPMVLKGKIRPDATRPELLQPVSMQNFLYKINI</sequence>
<dbReference type="SUPFAM" id="SSF53448">
    <property type="entry name" value="Nucleotide-diphospho-sugar transferases"/>
    <property type="match status" value="1"/>
</dbReference>
<dbReference type="OMA" id="PELLQPX"/>
<dbReference type="AlphaFoldDB" id="A0A8C6Y0K6"/>
<dbReference type="Proteomes" id="UP000694559">
    <property type="component" value="Unplaced"/>
</dbReference>
<keyword evidence="1" id="KW-0328">Glycosyltransferase</keyword>
<dbReference type="PANTHER" id="PTHR13778:SF2">
    <property type="entry name" value="GLYCOSYLTRANSFERASE 8 DOMAIN-CONTAINING PROTEIN 2"/>
    <property type="match status" value="1"/>
</dbReference>
<dbReference type="OrthoDB" id="411524at2759"/>
<reference evidence="4" key="2">
    <citation type="submission" date="2025-09" db="UniProtKB">
        <authorList>
            <consortium name="Ensembl"/>
        </authorList>
    </citation>
    <scope>IDENTIFICATION</scope>
</reference>
<dbReference type="PANTHER" id="PTHR13778">
    <property type="entry name" value="GLYCOSYLTRANSFERASE 8 DOMAIN-CONTAINING PROTEIN"/>
    <property type="match status" value="1"/>
</dbReference>
<dbReference type="GO" id="GO:0005794">
    <property type="term" value="C:Golgi apparatus"/>
    <property type="evidence" value="ECO:0007669"/>
    <property type="project" value="TreeGrafter"/>
</dbReference>
<dbReference type="Ensembl" id="ENSNNAT00000023784.1">
    <property type="protein sequence ID" value="ENSNNAP00000022694.1"/>
    <property type="gene ID" value="ENSNNAG00000014978.1"/>
</dbReference>
<evidence type="ECO:0000256" key="1">
    <source>
        <dbReference type="ARBA" id="ARBA00022676"/>
    </source>
</evidence>
<name>A0A8C6Y0K6_NAJNA</name>
<dbReference type="InterPro" id="IPR029044">
    <property type="entry name" value="Nucleotide-diphossugar_trans"/>
</dbReference>
<feature type="signal peptide" evidence="3">
    <location>
        <begin position="1"/>
        <end position="24"/>
    </location>
</feature>
<keyword evidence="2" id="KW-0808">Transferase</keyword>
<keyword evidence="5" id="KW-1185">Reference proteome</keyword>
<accession>A0A8C6Y0K6</accession>
<evidence type="ECO:0000256" key="2">
    <source>
        <dbReference type="ARBA" id="ARBA00022679"/>
    </source>
</evidence>
<dbReference type="GeneTree" id="ENSGT00940000158078"/>
<keyword evidence="3" id="KW-0732">Signal</keyword>
<evidence type="ECO:0000313" key="5">
    <source>
        <dbReference type="Proteomes" id="UP000694559"/>
    </source>
</evidence>
<feature type="chain" id="PRO_5034195635" evidence="3">
    <location>
        <begin position="25"/>
        <end position="164"/>
    </location>
</feature>
<reference evidence="4" key="1">
    <citation type="submission" date="2025-08" db="UniProtKB">
        <authorList>
            <consortium name="Ensembl"/>
        </authorList>
    </citation>
    <scope>IDENTIFICATION</scope>
</reference>
<proteinExistence type="predicted"/>
<evidence type="ECO:0000313" key="4">
    <source>
        <dbReference type="Ensembl" id="ENSNNAP00000022694.1"/>
    </source>
</evidence>
<evidence type="ECO:0000256" key="3">
    <source>
        <dbReference type="SAM" id="SignalP"/>
    </source>
</evidence>
<dbReference type="GO" id="GO:0016757">
    <property type="term" value="F:glycosyltransferase activity"/>
    <property type="evidence" value="ECO:0007669"/>
    <property type="project" value="UniProtKB-KW"/>
</dbReference>
<protein>
    <submittedName>
        <fullName evidence="4">Uncharacterized protein</fullName>
    </submittedName>
</protein>
<dbReference type="InterPro" id="IPR050748">
    <property type="entry name" value="Glycosyltrans_8_dom-fam"/>
</dbReference>
<organism evidence="4 5">
    <name type="scientific">Naja naja</name>
    <name type="common">Indian cobra</name>
    <dbReference type="NCBI Taxonomy" id="35670"/>
    <lineage>
        <taxon>Eukaryota</taxon>
        <taxon>Metazoa</taxon>
        <taxon>Chordata</taxon>
        <taxon>Craniata</taxon>
        <taxon>Vertebrata</taxon>
        <taxon>Euteleostomi</taxon>
        <taxon>Lepidosauria</taxon>
        <taxon>Squamata</taxon>
        <taxon>Bifurcata</taxon>
        <taxon>Unidentata</taxon>
        <taxon>Episquamata</taxon>
        <taxon>Toxicofera</taxon>
        <taxon>Serpentes</taxon>
        <taxon>Colubroidea</taxon>
        <taxon>Elapidae</taxon>
        <taxon>Elapinae</taxon>
        <taxon>Naja</taxon>
    </lineage>
</organism>